<feature type="non-terminal residue" evidence="1">
    <location>
        <position position="1"/>
    </location>
</feature>
<dbReference type="RefSeq" id="XP_007749045.1">
    <property type="nucleotide sequence ID" value="XM_007750855.1"/>
</dbReference>
<evidence type="ECO:0000313" key="1">
    <source>
        <dbReference type="EMBL" id="EXJ66608.1"/>
    </source>
</evidence>
<name>W9WF98_9EURO</name>
<dbReference type="OrthoDB" id="4113531at2759"/>
<feature type="non-terminal residue" evidence="1">
    <location>
        <position position="101"/>
    </location>
</feature>
<reference evidence="1 2" key="1">
    <citation type="submission" date="2013-03" db="EMBL/GenBank/DDBJ databases">
        <title>The Genome Sequence of Cladophialophora psammophila CBS 110553.</title>
        <authorList>
            <consortium name="The Broad Institute Genomics Platform"/>
            <person name="Cuomo C."/>
            <person name="de Hoog S."/>
            <person name="Gorbushina A."/>
            <person name="Walker B."/>
            <person name="Young S.K."/>
            <person name="Zeng Q."/>
            <person name="Gargeya S."/>
            <person name="Fitzgerald M."/>
            <person name="Haas B."/>
            <person name="Abouelleil A."/>
            <person name="Allen A.W."/>
            <person name="Alvarado L."/>
            <person name="Arachchi H.M."/>
            <person name="Berlin A.M."/>
            <person name="Chapman S.B."/>
            <person name="Gainer-Dewar J."/>
            <person name="Goldberg J."/>
            <person name="Griggs A."/>
            <person name="Gujja S."/>
            <person name="Hansen M."/>
            <person name="Howarth C."/>
            <person name="Imamovic A."/>
            <person name="Ireland A."/>
            <person name="Larimer J."/>
            <person name="McCowan C."/>
            <person name="Murphy C."/>
            <person name="Pearson M."/>
            <person name="Poon T.W."/>
            <person name="Priest M."/>
            <person name="Roberts A."/>
            <person name="Saif S."/>
            <person name="Shea T."/>
            <person name="Sisk P."/>
            <person name="Sykes S."/>
            <person name="Wortman J."/>
            <person name="Nusbaum C."/>
            <person name="Birren B."/>
        </authorList>
    </citation>
    <scope>NUCLEOTIDE SEQUENCE [LARGE SCALE GENOMIC DNA]</scope>
    <source>
        <strain evidence="1 2">CBS 110553</strain>
    </source>
</reference>
<protein>
    <submittedName>
        <fullName evidence="1">Uncharacterized protein</fullName>
    </submittedName>
</protein>
<comment type="caution">
    <text evidence="1">The sequence shown here is derived from an EMBL/GenBank/DDBJ whole genome shotgun (WGS) entry which is preliminary data.</text>
</comment>
<sequence>LRQGSAEELALVGTDVMDRKRDSNCYSPPDPLGIVELSRVLRENSGFHATGPLDFVYGVVLMISKACILPIDYTKSVCEIFQDAARYPIDRDGRLDILLHA</sequence>
<accession>W9WF98</accession>
<dbReference type="GeneID" id="19194972"/>
<organism evidence="1 2">
    <name type="scientific">Cladophialophora psammophila CBS 110553</name>
    <dbReference type="NCBI Taxonomy" id="1182543"/>
    <lineage>
        <taxon>Eukaryota</taxon>
        <taxon>Fungi</taxon>
        <taxon>Dikarya</taxon>
        <taxon>Ascomycota</taxon>
        <taxon>Pezizomycotina</taxon>
        <taxon>Eurotiomycetes</taxon>
        <taxon>Chaetothyriomycetidae</taxon>
        <taxon>Chaetothyriales</taxon>
        <taxon>Herpotrichiellaceae</taxon>
        <taxon>Cladophialophora</taxon>
    </lineage>
</organism>
<proteinExistence type="predicted"/>
<keyword evidence="2" id="KW-1185">Reference proteome</keyword>
<gene>
    <name evidence="1" type="ORF">A1O5_10279</name>
</gene>
<dbReference type="EMBL" id="AMGX01000019">
    <property type="protein sequence ID" value="EXJ66608.1"/>
    <property type="molecule type" value="Genomic_DNA"/>
</dbReference>
<evidence type="ECO:0000313" key="2">
    <source>
        <dbReference type="Proteomes" id="UP000019471"/>
    </source>
</evidence>
<dbReference type="AlphaFoldDB" id="W9WF98"/>
<dbReference type="HOGENOM" id="CLU_2298270_0_0_1"/>
<dbReference type="Proteomes" id="UP000019471">
    <property type="component" value="Unassembled WGS sequence"/>
</dbReference>